<reference evidence="2" key="1">
    <citation type="submission" date="2023-06" db="EMBL/GenBank/DDBJ databases">
        <title>MT1 and MT2 Draft Genomes of Novel Species.</title>
        <authorList>
            <person name="Venkateswaran K."/>
        </authorList>
    </citation>
    <scope>NUCLEOTIDE SEQUENCE</scope>
    <source>
        <strain evidence="2">F6_8S_P_1B</strain>
    </source>
</reference>
<comment type="caution">
    <text evidence="2">The sequence shown here is derived from an EMBL/GenBank/DDBJ whole genome shotgun (WGS) entry which is preliminary data.</text>
</comment>
<keyword evidence="3" id="KW-1185">Reference proteome</keyword>
<accession>A0ABT8K5Y4</accession>
<dbReference type="RefSeq" id="WP_301209693.1">
    <property type="nucleotide sequence ID" value="NZ_JAROCF010000001.1"/>
</dbReference>
<dbReference type="Proteomes" id="UP001174208">
    <property type="component" value="Unassembled WGS sequence"/>
</dbReference>
<protein>
    <submittedName>
        <fullName evidence="2">Uncharacterized protein</fullName>
    </submittedName>
</protein>
<organism evidence="2 3">
    <name type="scientific">Leifsonia williamsii</name>
    <dbReference type="NCBI Taxonomy" id="3035919"/>
    <lineage>
        <taxon>Bacteria</taxon>
        <taxon>Bacillati</taxon>
        <taxon>Actinomycetota</taxon>
        <taxon>Actinomycetes</taxon>
        <taxon>Micrococcales</taxon>
        <taxon>Microbacteriaceae</taxon>
        <taxon>Leifsonia</taxon>
    </lineage>
</organism>
<feature type="compositionally biased region" description="Acidic residues" evidence="1">
    <location>
        <begin position="1"/>
        <end position="14"/>
    </location>
</feature>
<proteinExistence type="predicted"/>
<evidence type="ECO:0000313" key="3">
    <source>
        <dbReference type="Proteomes" id="UP001174208"/>
    </source>
</evidence>
<evidence type="ECO:0000313" key="2">
    <source>
        <dbReference type="EMBL" id="MDN4612873.1"/>
    </source>
</evidence>
<gene>
    <name evidence="2" type="ORF">P5G50_00295</name>
</gene>
<sequence>MADMTDELTPSDDEQQPKRSSGDPVPDGSLPDEPDTTQPPAGVEPWGAPAPSDTPVEKQETAAGQEPEGGALDREQP</sequence>
<evidence type="ECO:0000256" key="1">
    <source>
        <dbReference type="SAM" id="MobiDB-lite"/>
    </source>
</evidence>
<dbReference type="EMBL" id="JAROCF010000001">
    <property type="protein sequence ID" value="MDN4612873.1"/>
    <property type="molecule type" value="Genomic_DNA"/>
</dbReference>
<feature type="region of interest" description="Disordered" evidence="1">
    <location>
        <begin position="1"/>
        <end position="77"/>
    </location>
</feature>
<name>A0ABT8K5Y4_9MICO</name>